<protein>
    <submittedName>
        <fullName evidence="3">Serine/threonine protein kinase</fullName>
    </submittedName>
</protein>
<keyword evidence="3" id="KW-0418">Kinase</keyword>
<dbReference type="RefSeq" id="WP_109417899.1">
    <property type="nucleotide sequence ID" value="NZ_QEAS01000023.1"/>
</dbReference>
<sequence>MSKFLDYLKTNTFRKNLLIAICSVTGFLLIIFFSLRFYTRHGEGVPVPKLKGLSVEQAISMLEEQGLRYQIDSVYQMDKAPGTVIEQDPDANTNVKVNRTVYLTIITRSAPEVGFPDVFLMNFLEARAVLSNYGLKIGDTTYTSDVARDRVLEVSYKGRKLSKGQQVPKGSVLSLLLGDGRGASEVDLPNVTGLTLTEAIFSLKGSSLAAGSVMYEGTVTDSTMARVVKQYPTADSVSKVAIGTHVDLILSNDAPPK</sequence>
<name>A0A2U2PB37_9SPHI</name>
<dbReference type="CDD" id="cd06577">
    <property type="entry name" value="PASTA_pknB"/>
    <property type="match status" value="3"/>
</dbReference>
<keyword evidence="1" id="KW-0812">Transmembrane</keyword>
<dbReference type="InterPro" id="IPR005543">
    <property type="entry name" value="PASTA_dom"/>
</dbReference>
<comment type="caution">
    <text evidence="3">The sequence shown here is derived from an EMBL/GenBank/DDBJ whole genome shotgun (WGS) entry which is preliminary data.</text>
</comment>
<evidence type="ECO:0000256" key="1">
    <source>
        <dbReference type="SAM" id="Phobius"/>
    </source>
</evidence>
<dbReference type="GO" id="GO:0004674">
    <property type="term" value="F:protein serine/threonine kinase activity"/>
    <property type="evidence" value="ECO:0007669"/>
    <property type="project" value="UniProtKB-KW"/>
</dbReference>
<dbReference type="Proteomes" id="UP000245647">
    <property type="component" value="Unassembled WGS sequence"/>
</dbReference>
<gene>
    <name evidence="3" type="ORF">DDR33_21665</name>
</gene>
<evidence type="ECO:0000259" key="2">
    <source>
        <dbReference type="PROSITE" id="PS51178"/>
    </source>
</evidence>
<accession>A0A2U2PB37</accession>
<feature type="domain" description="PASTA" evidence="2">
    <location>
        <begin position="41"/>
        <end position="107"/>
    </location>
</feature>
<evidence type="ECO:0000313" key="4">
    <source>
        <dbReference type="Proteomes" id="UP000245647"/>
    </source>
</evidence>
<dbReference type="PROSITE" id="PS51178">
    <property type="entry name" value="PASTA"/>
    <property type="match status" value="2"/>
</dbReference>
<dbReference type="Pfam" id="PF03793">
    <property type="entry name" value="PASTA"/>
    <property type="match status" value="2"/>
</dbReference>
<organism evidence="3 4">
    <name type="scientific">Pararcticibacter amylolyticus</name>
    <dbReference type="NCBI Taxonomy" id="2173175"/>
    <lineage>
        <taxon>Bacteria</taxon>
        <taxon>Pseudomonadati</taxon>
        <taxon>Bacteroidota</taxon>
        <taxon>Sphingobacteriia</taxon>
        <taxon>Sphingobacteriales</taxon>
        <taxon>Sphingobacteriaceae</taxon>
        <taxon>Pararcticibacter</taxon>
    </lineage>
</organism>
<dbReference type="Gene3D" id="3.30.10.20">
    <property type="match status" value="3"/>
</dbReference>
<feature type="domain" description="PASTA" evidence="2">
    <location>
        <begin position="182"/>
        <end position="252"/>
    </location>
</feature>
<keyword evidence="3" id="KW-0723">Serine/threonine-protein kinase</keyword>
<proteinExistence type="predicted"/>
<reference evidence="3 4" key="1">
    <citation type="submission" date="2018-04" db="EMBL/GenBank/DDBJ databases">
        <title>Pedobacter chongqingensis sp. nov., isolated from a rottenly hemp rope.</title>
        <authorList>
            <person name="Cai Y."/>
        </authorList>
    </citation>
    <scope>NUCLEOTIDE SEQUENCE [LARGE SCALE GENOMIC DNA]</scope>
    <source>
        <strain evidence="3 4">FJ4-8</strain>
    </source>
</reference>
<keyword evidence="3" id="KW-0808">Transferase</keyword>
<dbReference type="SMART" id="SM00740">
    <property type="entry name" value="PASTA"/>
    <property type="match status" value="3"/>
</dbReference>
<dbReference type="SUPFAM" id="SSF54184">
    <property type="entry name" value="Penicillin-binding protein 2x (pbp-2x), c-terminal domain"/>
    <property type="match status" value="1"/>
</dbReference>
<feature type="transmembrane region" description="Helical" evidence="1">
    <location>
        <begin position="17"/>
        <end position="39"/>
    </location>
</feature>
<evidence type="ECO:0000313" key="3">
    <source>
        <dbReference type="EMBL" id="PWG78573.1"/>
    </source>
</evidence>
<dbReference type="EMBL" id="QEAS01000023">
    <property type="protein sequence ID" value="PWG78573.1"/>
    <property type="molecule type" value="Genomic_DNA"/>
</dbReference>
<dbReference type="AlphaFoldDB" id="A0A2U2PB37"/>
<dbReference type="OrthoDB" id="9803895at2"/>
<keyword evidence="4" id="KW-1185">Reference proteome</keyword>
<keyword evidence="1" id="KW-0472">Membrane</keyword>
<keyword evidence="1" id="KW-1133">Transmembrane helix</keyword>